<feature type="transmembrane region" description="Helical" evidence="1">
    <location>
        <begin position="175"/>
        <end position="192"/>
    </location>
</feature>
<reference evidence="2 3" key="1">
    <citation type="submission" date="2022-06" db="EMBL/GenBank/DDBJ databases">
        <title>Genomic Encyclopedia of Archaeal and Bacterial Type Strains, Phase II (KMG-II): from individual species to whole genera.</title>
        <authorList>
            <person name="Goeker M."/>
        </authorList>
    </citation>
    <scope>NUCLEOTIDE SEQUENCE [LARGE SCALE GENOMIC DNA]</scope>
    <source>
        <strain evidence="2 3">DSM 40477</strain>
    </source>
</reference>
<protein>
    <submittedName>
        <fullName evidence="2">ABC-2 type transport system permease protein</fullName>
    </submittedName>
</protein>
<feature type="transmembrane region" description="Helical" evidence="1">
    <location>
        <begin position="68"/>
        <end position="87"/>
    </location>
</feature>
<feature type="transmembrane region" description="Helical" evidence="1">
    <location>
        <begin position="108"/>
        <end position="130"/>
    </location>
</feature>
<keyword evidence="1" id="KW-1133">Transmembrane helix</keyword>
<dbReference type="RefSeq" id="WP_253669645.1">
    <property type="nucleotide sequence ID" value="NZ_JAMTCP010000010.1"/>
</dbReference>
<sequence>MGSLIRAEFRKIFTTNLWWGLLIPTVLLGVFWSWGFSALGTSLVEGLRSSEAFEGIDADSWMTSVFGFARGANLSTLFPMIFGALAVTGENYRRTITTTFLTAPSRGAALGAKLVVYALMGLGFGVVVALSTSLGTVLGAGSTPLPGATGWFLLILSTILETVLWTLLGVGLGALVGNVFAAVIGLLFYALLVENVGVIALSNVVGTAFPTVLPNSSASGMPGAVAADLFLNGVGPIHPMFEKEARLLVEAAAGAQGAFPWWANTLIFTGYTALFVVLGWVGSRRRDIN</sequence>
<evidence type="ECO:0000313" key="3">
    <source>
        <dbReference type="Proteomes" id="UP001205311"/>
    </source>
</evidence>
<dbReference type="EMBL" id="JAMTCP010000010">
    <property type="protein sequence ID" value="MCP2258736.1"/>
    <property type="molecule type" value="Genomic_DNA"/>
</dbReference>
<keyword evidence="1" id="KW-0812">Transmembrane</keyword>
<comment type="caution">
    <text evidence="2">The sequence shown here is derived from an EMBL/GenBank/DDBJ whole genome shotgun (WGS) entry which is preliminary data.</text>
</comment>
<organism evidence="2 3">
    <name type="scientific">Streptoalloteichus tenebrarius (strain ATCC 17920 / DSM 40477 / JCM 4838 / CBS 697.72 / NBRC 16177 / NCIMB 11028 / NRRL B-12390 / A12253. 1 / ISP 5477)</name>
    <name type="common">Streptomyces tenebrarius</name>
    <dbReference type="NCBI Taxonomy" id="1933"/>
    <lineage>
        <taxon>Bacteria</taxon>
        <taxon>Bacillati</taxon>
        <taxon>Actinomycetota</taxon>
        <taxon>Actinomycetes</taxon>
        <taxon>Pseudonocardiales</taxon>
        <taxon>Pseudonocardiaceae</taxon>
        <taxon>Streptoalloteichus</taxon>
    </lineage>
</organism>
<feature type="transmembrane region" description="Helical" evidence="1">
    <location>
        <begin position="150"/>
        <end position="168"/>
    </location>
</feature>
<feature type="transmembrane region" description="Helical" evidence="1">
    <location>
        <begin position="12"/>
        <end position="34"/>
    </location>
</feature>
<proteinExistence type="predicted"/>
<accession>A0ABT1HT92</accession>
<dbReference type="Proteomes" id="UP001205311">
    <property type="component" value="Unassembled WGS sequence"/>
</dbReference>
<keyword evidence="3" id="KW-1185">Reference proteome</keyword>
<feature type="transmembrane region" description="Helical" evidence="1">
    <location>
        <begin position="261"/>
        <end position="281"/>
    </location>
</feature>
<name>A0ABT1HT92_STRSD</name>
<evidence type="ECO:0000256" key="1">
    <source>
        <dbReference type="SAM" id="Phobius"/>
    </source>
</evidence>
<gene>
    <name evidence="2" type="ORF">LX15_002434</name>
</gene>
<evidence type="ECO:0000313" key="2">
    <source>
        <dbReference type="EMBL" id="MCP2258736.1"/>
    </source>
</evidence>
<keyword evidence="1" id="KW-0472">Membrane</keyword>